<keyword evidence="1" id="KW-0732">Signal</keyword>
<feature type="signal peptide" evidence="1">
    <location>
        <begin position="1"/>
        <end position="21"/>
    </location>
</feature>
<dbReference type="AlphaFoldDB" id="A0A7N1A8K7"/>
<feature type="chain" id="PRO_5029566521" evidence="1">
    <location>
        <begin position="22"/>
        <end position="260"/>
    </location>
</feature>
<organism evidence="2 3">
    <name type="scientific">Kalanchoe fedtschenkoi</name>
    <name type="common">Lavender scallops</name>
    <name type="synonym">South American air plant</name>
    <dbReference type="NCBI Taxonomy" id="63787"/>
    <lineage>
        <taxon>Eukaryota</taxon>
        <taxon>Viridiplantae</taxon>
        <taxon>Streptophyta</taxon>
        <taxon>Embryophyta</taxon>
        <taxon>Tracheophyta</taxon>
        <taxon>Spermatophyta</taxon>
        <taxon>Magnoliopsida</taxon>
        <taxon>eudicotyledons</taxon>
        <taxon>Gunneridae</taxon>
        <taxon>Pentapetalae</taxon>
        <taxon>Saxifragales</taxon>
        <taxon>Crassulaceae</taxon>
        <taxon>Kalanchoe</taxon>
    </lineage>
</organism>
<dbReference type="Gramene" id="Kaladp0496s0001.1.v1.1">
    <property type="protein sequence ID" value="Kaladp0496s0001.1.v1.1"/>
    <property type="gene ID" value="Kaladp0496s0001.v1.1"/>
</dbReference>
<keyword evidence="3" id="KW-1185">Reference proteome</keyword>
<evidence type="ECO:0000313" key="2">
    <source>
        <dbReference type="EnsemblPlants" id="Kaladp0496s0001.1.v1.1"/>
    </source>
</evidence>
<evidence type="ECO:0000256" key="1">
    <source>
        <dbReference type="SAM" id="SignalP"/>
    </source>
</evidence>
<dbReference type="PANTHER" id="PTHR46503:SF1">
    <property type="entry name" value="INTER-ALPHA-TRYPSIN INHIBITOR HEAVY CHAIN-LIKE PROTEIN"/>
    <property type="match status" value="1"/>
</dbReference>
<dbReference type="Proteomes" id="UP000594263">
    <property type="component" value="Unplaced"/>
</dbReference>
<protein>
    <submittedName>
        <fullName evidence="2">Uncharacterized protein</fullName>
    </submittedName>
</protein>
<proteinExistence type="predicted"/>
<sequence length="260" mass="28482">MERFFSNALSVILADISLVISDDLDYEVYPYPIPDMVSTKPLILYGRYRGKFPEIIKVGGSAEDMSNFTLDLKVENAKDIPIDKVFARRQIDFMTSQAWLFNDKQLEDKVVRLSMQTGVTSEYTRMALVETLGEKKSIGPAQIVEVLTKANNPKQAQASELKVVLLPHLGYGFGNLTATNDNIPCGCDEPKPPEAAEMFVMAASNCCGKMCEACCCMCCIQACSRINNQCGILLTQLVTSFACLGCISCCELCCSAQDGG</sequence>
<dbReference type="PANTHER" id="PTHR46503">
    <property type="entry name" value="INTER-ALPHA-TRYPSIN INHIBITOR HEAVY CHAIN-LIKE PROTEIN"/>
    <property type="match status" value="1"/>
</dbReference>
<accession>A0A7N1A8K7</accession>
<evidence type="ECO:0000313" key="3">
    <source>
        <dbReference type="Proteomes" id="UP000594263"/>
    </source>
</evidence>
<name>A0A7N1A8K7_KALFE</name>
<reference evidence="2" key="1">
    <citation type="submission" date="2021-01" db="UniProtKB">
        <authorList>
            <consortium name="EnsemblPlants"/>
        </authorList>
    </citation>
    <scope>IDENTIFICATION</scope>
</reference>
<dbReference type="OMA" id="EICDCEC"/>
<dbReference type="EnsemblPlants" id="Kaladp0496s0001.1.v1.1">
    <property type="protein sequence ID" value="Kaladp0496s0001.1.v1.1"/>
    <property type="gene ID" value="Kaladp0496s0001.v1.1"/>
</dbReference>